<keyword evidence="1" id="KW-1133">Transmembrane helix</keyword>
<dbReference type="RefSeq" id="WP_015301673.1">
    <property type="nucleotide sequence ID" value="NC_019964.1"/>
</dbReference>
<feature type="transmembrane region" description="Helical" evidence="1">
    <location>
        <begin position="89"/>
        <end position="118"/>
    </location>
</feature>
<dbReference type="AlphaFoldDB" id="L0IBW8"/>
<feature type="transmembrane region" description="Helical" evidence="1">
    <location>
        <begin position="51"/>
        <end position="68"/>
    </location>
</feature>
<organism evidence="2 3">
    <name type="scientific">Halovivax ruber (strain DSM 18193 / JCM 13892 / XH-70)</name>
    <dbReference type="NCBI Taxonomy" id="797302"/>
    <lineage>
        <taxon>Archaea</taxon>
        <taxon>Methanobacteriati</taxon>
        <taxon>Methanobacteriota</taxon>
        <taxon>Stenosarchaea group</taxon>
        <taxon>Halobacteria</taxon>
        <taxon>Halobacteriales</taxon>
        <taxon>Natrialbaceae</taxon>
        <taxon>Halovivax</taxon>
    </lineage>
</organism>
<dbReference type="GeneID" id="14376996"/>
<feature type="transmembrane region" description="Helical" evidence="1">
    <location>
        <begin position="145"/>
        <end position="163"/>
    </location>
</feature>
<keyword evidence="3" id="KW-1185">Reference proteome</keyword>
<proteinExistence type="predicted"/>
<evidence type="ECO:0000256" key="1">
    <source>
        <dbReference type="SAM" id="Phobius"/>
    </source>
</evidence>
<feature type="transmembrane region" description="Helical" evidence="1">
    <location>
        <begin position="21"/>
        <end position="45"/>
    </location>
</feature>
<protein>
    <submittedName>
        <fullName evidence="2">Uncharacterized protein</fullName>
    </submittedName>
</protein>
<sequence length="184" mass="19636">MPTSYRGLGRTAQAYWKAYATVFVSATVLFVLTGSAIALGLNWVYPQATPLVGITVVSLSFHMAVLYVRDVWAGEYNPDQTQVASSRSLFALLLIAVAFAAVFVALGTVAGLAVAYAIGDVPYAAAVAATYYPVFDLVGLRRGHWTPGSIVLAGVVTVLASALDVRRTVFESMPVIGNRRRPHL</sequence>
<gene>
    <name evidence="2" type="ordered locus">Halru_2488</name>
</gene>
<keyword evidence="1" id="KW-0472">Membrane</keyword>
<dbReference type="Proteomes" id="UP000010846">
    <property type="component" value="Chromosome"/>
</dbReference>
<reference evidence="2" key="1">
    <citation type="submission" date="2011-09" db="EMBL/GenBank/DDBJ databases">
        <title>Complete sequence of Halovivax ruber XH-70.</title>
        <authorList>
            <consortium name="US DOE Joint Genome Institute"/>
            <person name="Lucas S."/>
            <person name="Han J."/>
            <person name="Lapidus A."/>
            <person name="Cheng J.-F."/>
            <person name="Goodwin L."/>
            <person name="Pitluck S."/>
            <person name="Peters L."/>
            <person name="Mikhailova N."/>
            <person name="Davenport K."/>
            <person name="Detter J.C."/>
            <person name="Han C."/>
            <person name="Tapia R."/>
            <person name="Land M."/>
            <person name="Hauser L."/>
            <person name="Kyrpides N."/>
            <person name="Ivanova N."/>
            <person name="Pagani I."/>
            <person name="Sproer C."/>
            <person name="Anderson I."/>
            <person name="Woyke T."/>
        </authorList>
    </citation>
    <scope>NUCLEOTIDE SEQUENCE</scope>
    <source>
        <strain evidence="2">XH-70</strain>
    </source>
</reference>
<evidence type="ECO:0000313" key="3">
    <source>
        <dbReference type="Proteomes" id="UP000010846"/>
    </source>
</evidence>
<keyword evidence="1" id="KW-0812">Transmembrane</keyword>
<name>L0IBW8_HALRX</name>
<dbReference type="KEGG" id="hru:Halru_2488"/>
<dbReference type="HOGENOM" id="CLU_1465065_0_0_2"/>
<accession>L0IBW8</accession>
<dbReference type="EMBL" id="CP003050">
    <property type="protein sequence ID" value="AGB17070.1"/>
    <property type="molecule type" value="Genomic_DNA"/>
</dbReference>
<dbReference type="OrthoDB" id="375959at2157"/>
<evidence type="ECO:0000313" key="2">
    <source>
        <dbReference type="EMBL" id="AGB17070.1"/>
    </source>
</evidence>